<dbReference type="RefSeq" id="WP_114453997.1">
    <property type="nucleotide sequence ID" value="NZ_QPJC01000010.1"/>
</dbReference>
<protein>
    <submittedName>
        <fullName evidence="1">Uncharacterized protein</fullName>
    </submittedName>
</protein>
<gene>
    <name evidence="1" type="ORF">DFQ14_110108</name>
</gene>
<dbReference type="Proteomes" id="UP000253495">
    <property type="component" value="Unassembled WGS sequence"/>
</dbReference>
<keyword evidence="2" id="KW-1185">Reference proteome</keyword>
<accession>A0A368VHB3</accession>
<dbReference type="OrthoDB" id="5192908at2"/>
<evidence type="ECO:0000313" key="2">
    <source>
        <dbReference type="Proteomes" id="UP000253495"/>
    </source>
</evidence>
<evidence type="ECO:0000313" key="1">
    <source>
        <dbReference type="EMBL" id="RCW40779.1"/>
    </source>
</evidence>
<sequence length="64" mass="7489">MSDQPNRHYIQKLDVDGEPYINVDNLASWVNDLRWQDPEAQRATAYIAQELRLMGLSDIEESLR</sequence>
<organism evidence="1 2">
    <name type="scientific">Halopolyspora algeriensis</name>
    <dbReference type="NCBI Taxonomy" id="1500506"/>
    <lineage>
        <taxon>Bacteria</taxon>
        <taxon>Bacillati</taxon>
        <taxon>Actinomycetota</taxon>
        <taxon>Actinomycetes</taxon>
        <taxon>Actinomycetes incertae sedis</taxon>
        <taxon>Halopolyspora</taxon>
    </lineage>
</organism>
<reference evidence="1 2" key="1">
    <citation type="submission" date="2018-07" db="EMBL/GenBank/DDBJ databases">
        <title>Genomic Encyclopedia of Type Strains, Phase III (KMG-III): the genomes of soil and plant-associated and newly described type strains.</title>
        <authorList>
            <person name="Whitman W."/>
        </authorList>
    </citation>
    <scope>NUCLEOTIDE SEQUENCE [LARGE SCALE GENOMIC DNA]</scope>
    <source>
        <strain evidence="1 2">CECT 8575</strain>
    </source>
</reference>
<dbReference type="EMBL" id="QPJC01000010">
    <property type="protein sequence ID" value="RCW40779.1"/>
    <property type="molecule type" value="Genomic_DNA"/>
</dbReference>
<proteinExistence type="predicted"/>
<comment type="caution">
    <text evidence="1">The sequence shown here is derived from an EMBL/GenBank/DDBJ whole genome shotgun (WGS) entry which is preliminary data.</text>
</comment>
<name>A0A368VHB3_9ACTN</name>
<dbReference type="AlphaFoldDB" id="A0A368VHB3"/>